<keyword evidence="1" id="KW-0472">Membrane</keyword>
<dbReference type="Proteomes" id="UP000254101">
    <property type="component" value="Unassembled WGS sequence"/>
</dbReference>
<sequence length="60" mass="6044">MKRTLLIALAWAAVMIGIAAAGRTGLIPGDNAQTLLIVMPALAVVTIGAVATRSRCGGRA</sequence>
<accession>A0A395LMZ9</accession>
<evidence type="ECO:0000256" key="1">
    <source>
        <dbReference type="SAM" id="Phobius"/>
    </source>
</evidence>
<keyword evidence="1" id="KW-1133">Transmembrane helix</keyword>
<organism evidence="2 3">
    <name type="scientific">Alteriqipengyuania lutimaris</name>
    <dbReference type="NCBI Taxonomy" id="1538146"/>
    <lineage>
        <taxon>Bacteria</taxon>
        <taxon>Pseudomonadati</taxon>
        <taxon>Pseudomonadota</taxon>
        <taxon>Alphaproteobacteria</taxon>
        <taxon>Sphingomonadales</taxon>
        <taxon>Erythrobacteraceae</taxon>
        <taxon>Alteriqipengyuania</taxon>
    </lineage>
</organism>
<gene>
    <name evidence="2" type="ORF">DL238_04075</name>
</gene>
<keyword evidence="3" id="KW-1185">Reference proteome</keyword>
<dbReference type="OrthoDB" id="9909067at2"/>
<dbReference type="AlphaFoldDB" id="A0A395LMZ9"/>
<name>A0A395LMZ9_9SPHN</name>
<keyword evidence="1" id="KW-0812">Transmembrane</keyword>
<evidence type="ECO:0000313" key="2">
    <source>
        <dbReference type="EMBL" id="RDS76864.1"/>
    </source>
</evidence>
<proteinExistence type="predicted"/>
<dbReference type="RefSeq" id="WP_115491087.1">
    <property type="nucleotide sequence ID" value="NZ_JACHWW010000001.1"/>
</dbReference>
<reference evidence="2 3" key="1">
    <citation type="submission" date="2018-07" db="EMBL/GenBank/DDBJ databases">
        <title>Erythrobacter nanhaiensis sp. nov., a novel member of the genus Erythrobacter isolated from the South China Sea.</title>
        <authorList>
            <person name="Chen X."/>
            <person name="Liu J."/>
        </authorList>
    </citation>
    <scope>NUCLEOTIDE SEQUENCE [LARGE SCALE GENOMIC DNA]</scope>
    <source>
        <strain evidence="2 3">S-5</strain>
    </source>
</reference>
<protein>
    <submittedName>
        <fullName evidence="2">Uncharacterized protein</fullName>
    </submittedName>
</protein>
<comment type="caution">
    <text evidence="2">The sequence shown here is derived from an EMBL/GenBank/DDBJ whole genome shotgun (WGS) entry which is preliminary data.</text>
</comment>
<feature type="transmembrane region" description="Helical" evidence="1">
    <location>
        <begin position="31"/>
        <end position="51"/>
    </location>
</feature>
<dbReference type="EMBL" id="QRBB01000001">
    <property type="protein sequence ID" value="RDS76864.1"/>
    <property type="molecule type" value="Genomic_DNA"/>
</dbReference>
<evidence type="ECO:0000313" key="3">
    <source>
        <dbReference type="Proteomes" id="UP000254101"/>
    </source>
</evidence>